<dbReference type="OrthoDB" id="67027at2759"/>
<keyword evidence="4" id="KW-1185">Reference proteome</keyword>
<dbReference type="SMART" id="SM00535">
    <property type="entry name" value="RIBOc"/>
    <property type="match status" value="1"/>
</dbReference>
<protein>
    <recommendedName>
        <fullName evidence="2">RNase III domain-containing protein</fullName>
    </recommendedName>
</protein>
<dbReference type="HOGENOM" id="CLU_378976_0_0_1"/>
<accession>W7A2D5</accession>
<dbReference type="Gene3D" id="1.10.1520.10">
    <property type="entry name" value="Ribonuclease III domain"/>
    <property type="match status" value="1"/>
</dbReference>
<dbReference type="CDD" id="cd00593">
    <property type="entry name" value="RIBOc"/>
    <property type="match status" value="1"/>
</dbReference>
<evidence type="ECO:0000313" key="4">
    <source>
        <dbReference type="Proteomes" id="UP000054032"/>
    </source>
</evidence>
<dbReference type="AlphaFoldDB" id="W7A2D5"/>
<dbReference type="InterPro" id="IPR036389">
    <property type="entry name" value="RNase_III_sf"/>
</dbReference>
<dbReference type="GO" id="GO:0004525">
    <property type="term" value="F:ribonuclease III activity"/>
    <property type="evidence" value="ECO:0007669"/>
    <property type="project" value="InterPro"/>
</dbReference>
<feature type="domain" description="RNase III" evidence="2">
    <location>
        <begin position="109"/>
        <end position="234"/>
    </location>
</feature>
<feature type="compositionally biased region" description="Basic and acidic residues" evidence="1">
    <location>
        <begin position="583"/>
        <end position="594"/>
    </location>
</feature>
<dbReference type="Proteomes" id="UP000054032">
    <property type="component" value="Unassembled WGS sequence"/>
</dbReference>
<proteinExistence type="predicted"/>
<dbReference type="PROSITE" id="PS50142">
    <property type="entry name" value="RNASE_3_2"/>
    <property type="match status" value="1"/>
</dbReference>
<reference evidence="3 4" key="1">
    <citation type="journal article" date="2013" name="PLoS Genet.">
        <title>Comparative genome structure, secondary metabolite, and effector coding capacity across Cochliobolus pathogens.</title>
        <authorList>
            <person name="Condon B.J."/>
            <person name="Leng Y."/>
            <person name="Wu D."/>
            <person name="Bushley K.E."/>
            <person name="Ohm R.A."/>
            <person name="Otillar R."/>
            <person name="Martin J."/>
            <person name="Schackwitz W."/>
            <person name="Grimwood J."/>
            <person name="MohdZainudin N."/>
            <person name="Xue C."/>
            <person name="Wang R."/>
            <person name="Manning V.A."/>
            <person name="Dhillon B."/>
            <person name="Tu Z.J."/>
            <person name="Steffenson B.J."/>
            <person name="Salamov A."/>
            <person name="Sun H."/>
            <person name="Lowry S."/>
            <person name="LaButti K."/>
            <person name="Han J."/>
            <person name="Copeland A."/>
            <person name="Lindquist E."/>
            <person name="Barry K."/>
            <person name="Schmutz J."/>
            <person name="Baker S.E."/>
            <person name="Ciuffetti L.M."/>
            <person name="Grigoriev I.V."/>
            <person name="Zhong S."/>
            <person name="Turgeon B.G."/>
        </authorList>
    </citation>
    <scope>NUCLEOTIDE SEQUENCE [LARGE SCALE GENOMIC DNA]</scope>
    <source>
        <strain evidence="3 4">ATCC 44560</strain>
    </source>
</reference>
<dbReference type="STRING" id="930090.W7A2D5"/>
<dbReference type="eggNOG" id="ENOG502SDQS">
    <property type="taxonomic scope" value="Eukaryota"/>
</dbReference>
<dbReference type="Pfam" id="PF00636">
    <property type="entry name" value="Ribonuclease_3"/>
    <property type="match status" value="1"/>
</dbReference>
<sequence length="718" mass="81080">MIFKGSRPSVPLRRCLPYRLPDCSYSTPWHLQGFHNKRQVKSAPDCSSTQRRLLWGSSEPPQHFGPKSRMPDLFERKDEMCLRLATQQLEWHGLPPSEHHDMLEAVARVGRIEGCIQYTFRNKMLCVEALKVTSSNYPLFFKGMIHKVKRNNRLALLGDRVLSMVLCEIWYSTGNSPDTKINDAIATSSALYERARKLRIDREILIGEGMYIPSIRHIAESLEAILGAVYVDSDHNLETVKQVIKYVELDKHESLKAQPEAHLDQADGEKQHMVFREEELPFEERIRSLEHEAEVLQKDLWDAESSITGVSGAKPNISPEAQVAIRREAAKLSINARQLWKEIGQVPASVACSSVKIHIKRRARAMIQTAVALQSGVGHSDGTVEEQSTEEPAIGATTTDEFGSIVLSKNENLPPDEPVEDGTPETTEKQPDSLTCLFPNENSTDCTPKLAISASQKSPVIPAYSVLPKDSNITIIALIAELNEILRQHDTQKMSGIGMPSDRELCLKFVAWKNALNKTNSRERRGKSTNTLAVYEEMLQKSLRRRVIKERKCLAGFQKKVLVRKIRRVESLEVEKPTASTPAKEEINLAKEQDQNQGQGQKQEKKRLAPAHHRHQKEIGDFLESVKHPEQTEESIEDIERTISDMHAAAWETTNKTAEQAPQRVSLKPSHSPSMGPGIHSINPPERMWSIQKPGKTSIRFRPYPSPYKSTSRDRAGW</sequence>
<feature type="region of interest" description="Disordered" evidence="1">
    <location>
        <begin position="407"/>
        <end position="432"/>
    </location>
</feature>
<evidence type="ECO:0000313" key="3">
    <source>
        <dbReference type="EMBL" id="EUC50161.1"/>
    </source>
</evidence>
<dbReference type="EMBL" id="KI963925">
    <property type="protein sequence ID" value="EUC50161.1"/>
    <property type="molecule type" value="Genomic_DNA"/>
</dbReference>
<dbReference type="RefSeq" id="XP_007683284.1">
    <property type="nucleotide sequence ID" value="XM_007685094.1"/>
</dbReference>
<gene>
    <name evidence="3" type="ORF">COCMIDRAFT_32495</name>
</gene>
<feature type="region of interest" description="Disordered" evidence="1">
    <location>
        <begin position="573"/>
        <end position="615"/>
    </location>
</feature>
<name>W7A2D5_COCMI</name>
<dbReference type="GO" id="GO:0006396">
    <property type="term" value="P:RNA processing"/>
    <property type="evidence" value="ECO:0007669"/>
    <property type="project" value="InterPro"/>
</dbReference>
<dbReference type="InterPro" id="IPR000999">
    <property type="entry name" value="RNase_III_dom"/>
</dbReference>
<dbReference type="KEGG" id="bor:COCMIDRAFT_32495"/>
<evidence type="ECO:0000259" key="2">
    <source>
        <dbReference type="PROSITE" id="PS50142"/>
    </source>
</evidence>
<dbReference type="GeneID" id="19122119"/>
<feature type="region of interest" description="Disordered" evidence="1">
    <location>
        <begin position="655"/>
        <end position="718"/>
    </location>
</feature>
<organism evidence="3 4">
    <name type="scientific">Bipolaris oryzae ATCC 44560</name>
    <dbReference type="NCBI Taxonomy" id="930090"/>
    <lineage>
        <taxon>Eukaryota</taxon>
        <taxon>Fungi</taxon>
        <taxon>Dikarya</taxon>
        <taxon>Ascomycota</taxon>
        <taxon>Pezizomycotina</taxon>
        <taxon>Dothideomycetes</taxon>
        <taxon>Pleosporomycetidae</taxon>
        <taxon>Pleosporales</taxon>
        <taxon>Pleosporineae</taxon>
        <taxon>Pleosporaceae</taxon>
        <taxon>Bipolaris</taxon>
    </lineage>
</organism>
<evidence type="ECO:0000256" key="1">
    <source>
        <dbReference type="SAM" id="MobiDB-lite"/>
    </source>
</evidence>
<dbReference type="SUPFAM" id="SSF69065">
    <property type="entry name" value="RNase III domain-like"/>
    <property type="match status" value="1"/>
</dbReference>